<dbReference type="GO" id="GO:0004715">
    <property type="term" value="F:non-membrane spanning protein tyrosine kinase activity"/>
    <property type="evidence" value="ECO:0007669"/>
    <property type="project" value="UniProtKB-EC"/>
</dbReference>
<evidence type="ECO:0000256" key="1">
    <source>
        <dbReference type="ARBA" id="ARBA00004429"/>
    </source>
</evidence>
<evidence type="ECO:0000256" key="16">
    <source>
        <dbReference type="SAM" id="Coils"/>
    </source>
</evidence>
<keyword evidence="13 18" id="KW-0472">Membrane</keyword>
<feature type="transmembrane region" description="Helical" evidence="18">
    <location>
        <begin position="46"/>
        <end position="66"/>
    </location>
</feature>
<reference evidence="22 23" key="1">
    <citation type="submission" date="2019-08" db="EMBL/GenBank/DDBJ databases">
        <title>Sphingorhabdus soil sp. nov., isolated from arctic soil.</title>
        <authorList>
            <person name="Liu Y."/>
        </authorList>
    </citation>
    <scope>NUCLEOTIDE SEQUENCE [LARGE SCALE GENOMIC DNA]</scope>
    <source>
        <strain evidence="22 23">D-2Q-5-6</strain>
    </source>
</reference>
<dbReference type="NCBIfam" id="TIGR01007">
    <property type="entry name" value="eps_fam"/>
    <property type="match status" value="1"/>
</dbReference>
<evidence type="ECO:0000256" key="12">
    <source>
        <dbReference type="ARBA" id="ARBA00022989"/>
    </source>
</evidence>
<organism evidence="22 23">
    <name type="scientific">Flavisphingopyxis soli</name>
    <dbReference type="NCBI Taxonomy" id="2601267"/>
    <lineage>
        <taxon>Bacteria</taxon>
        <taxon>Pseudomonadati</taxon>
        <taxon>Pseudomonadota</taxon>
        <taxon>Alphaproteobacteria</taxon>
        <taxon>Sphingomonadales</taxon>
        <taxon>Sphingopyxidaceae</taxon>
        <taxon>Flavisphingopyxis</taxon>
    </lineage>
</organism>
<dbReference type="Proteomes" id="UP000321129">
    <property type="component" value="Unassembled WGS sequence"/>
</dbReference>
<keyword evidence="10 22" id="KW-0418">Kinase</keyword>
<dbReference type="EMBL" id="VOPY01000001">
    <property type="protein sequence ID" value="TXC74253.1"/>
    <property type="molecule type" value="Genomic_DNA"/>
</dbReference>
<feature type="domain" description="Tyrosine-protein kinase G-rich" evidence="21">
    <location>
        <begin position="384"/>
        <end position="451"/>
    </location>
</feature>
<dbReference type="AlphaFoldDB" id="A0A5C6UM74"/>
<keyword evidence="16" id="KW-0175">Coiled coil</keyword>
<evidence type="ECO:0000259" key="19">
    <source>
        <dbReference type="Pfam" id="PF02706"/>
    </source>
</evidence>
<name>A0A5C6UM74_9SPHN</name>
<accession>A0A5C6UM74</accession>
<evidence type="ECO:0000256" key="15">
    <source>
        <dbReference type="ARBA" id="ARBA00051245"/>
    </source>
</evidence>
<feature type="domain" description="Polysaccharide chain length determinant N-terminal" evidence="19">
    <location>
        <begin position="38"/>
        <end position="123"/>
    </location>
</feature>
<dbReference type="EC" id="2.7.10.2" evidence="4"/>
<keyword evidence="11" id="KW-0067">ATP-binding</keyword>
<feature type="region of interest" description="Disordered" evidence="17">
    <location>
        <begin position="716"/>
        <end position="735"/>
    </location>
</feature>
<dbReference type="Pfam" id="PF13614">
    <property type="entry name" value="AAA_31"/>
    <property type="match status" value="1"/>
</dbReference>
<keyword evidence="7 22" id="KW-0808">Transferase</keyword>
<gene>
    <name evidence="22" type="ORF">FSZ31_05995</name>
</gene>
<evidence type="ECO:0000256" key="3">
    <source>
        <dbReference type="ARBA" id="ARBA00008883"/>
    </source>
</evidence>
<evidence type="ECO:0000256" key="9">
    <source>
        <dbReference type="ARBA" id="ARBA00022741"/>
    </source>
</evidence>
<evidence type="ECO:0000256" key="7">
    <source>
        <dbReference type="ARBA" id="ARBA00022679"/>
    </source>
</evidence>
<proteinExistence type="inferred from homology"/>
<dbReference type="InterPro" id="IPR025669">
    <property type="entry name" value="AAA_dom"/>
</dbReference>
<dbReference type="RefSeq" id="WP_147122222.1">
    <property type="nucleotide sequence ID" value="NZ_VOPY01000001.1"/>
</dbReference>
<dbReference type="PANTHER" id="PTHR32309">
    <property type="entry name" value="TYROSINE-PROTEIN KINASE"/>
    <property type="match status" value="1"/>
</dbReference>
<protein>
    <recommendedName>
        <fullName evidence="4">non-specific protein-tyrosine kinase</fullName>
        <ecNumber evidence="4">2.7.10.2</ecNumber>
    </recommendedName>
</protein>
<evidence type="ECO:0000256" key="13">
    <source>
        <dbReference type="ARBA" id="ARBA00023136"/>
    </source>
</evidence>
<evidence type="ECO:0000256" key="11">
    <source>
        <dbReference type="ARBA" id="ARBA00022840"/>
    </source>
</evidence>
<dbReference type="InterPro" id="IPR050445">
    <property type="entry name" value="Bact_polysacc_biosynth/exp"/>
</dbReference>
<evidence type="ECO:0000256" key="17">
    <source>
        <dbReference type="SAM" id="MobiDB-lite"/>
    </source>
</evidence>
<sequence>MNEAAATGAMRPINGPEQNAAFYQGGDDSGTPMIALQMLATAKRHMWIIAGFGLAGLLLGLALALVTPPQYEATARLQVNPEPTKVLDKGDVRQSVQRDITTDQTALGLLEARSLAERVVRDLNLAGDSEFVDQSLPRDTRLKIAAAVVSGNLEVAPVRQSRLVDLHFTYGQPAKAAQIVNAVADNFIQANLDRRLEQTAFVRKFLEGQLQTIRDRLESSEKYLLAFEREKGIVTIQGNSADGTLTSQSISNVELKSLAETLAEAQQRRIAAEQKLRNMSRAPVSDSAVTDLRGELAKLRTQEGELAKTFLPGYPELGSVRDRIAATEKEIAKTQATQGGERTSTYRAEYLTALGEEQELERRLDAVKASMLRERGEGAQYTILSRDVDTNRELYDALLQRYKEVGVAGSVGDNEVAVVDRAQVPGSPVWPIIPLNLVVGLALGLIAGFVGSFGYDLLHERISGPRDVESRLGLKALGTVPLVNDDTPIAKLLNDPKSPITEAYLNIANVLRLATSHGIPRTLVVTSTLPEEGKSSTSYGLARSFVRAGKRVLLVDADLRRPTFRVEGSHKSVAGLSNLLTGTATIDQAIVAGDHGVSLILTGGAPPNPSELFSGERIRELVSELAERFDVVVFDAPPLLSLVDAPALASMCEATILIVQANKIRVPHVQNSLAALRKVGAYVVGAVVTKYDVSEDSYSYNYGYGDSYGYGYGAEKDSASHADSARWINSRRQDQ</sequence>
<dbReference type="InterPro" id="IPR032807">
    <property type="entry name" value="GNVR"/>
</dbReference>
<dbReference type="SUPFAM" id="SSF52540">
    <property type="entry name" value="P-loop containing nucleoside triphosphate hydrolases"/>
    <property type="match status" value="1"/>
</dbReference>
<evidence type="ECO:0000256" key="14">
    <source>
        <dbReference type="ARBA" id="ARBA00023137"/>
    </source>
</evidence>
<comment type="caution">
    <text evidence="22">The sequence shown here is derived from an EMBL/GenBank/DDBJ whole genome shotgun (WGS) entry which is preliminary data.</text>
</comment>
<keyword evidence="23" id="KW-1185">Reference proteome</keyword>
<dbReference type="Pfam" id="PF13807">
    <property type="entry name" value="GNVR"/>
    <property type="match status" value="1"/>
</dbReference>
<feature type="domain" description="AAA" evidence="20">
    <location>
        <begin position="533"/>
        <end position="663"/>
    </location>
</feature>
<evidence type="ECO:0000256" key="18">
    <source>
        <dbReference type="SAM" id="Phobius"/>
    </source>
</evidence>
<dbReference type="Pfam" id="PF02706">
    <property type="entry name" value="Wzz"/>
    <property type="match status" value="1"/>
</dbReference>
<feature type="coiled-coil region" evidence="16">
    <location>
        <begin position="255"/>
        <end position="282"/>
    </location>
</feature>
<comment type="similarity">
    <text evidence="2">Belongs to the CpsD/CapB family.</text>
</comment>
<comment type="similarity">
    <text evidence="3">Belongs to the etk/wzc family.</text>
</comment>
<comment type="catalytic activity">
    <reaction evidence="15">
        <text>L-tyrosyl-[protein] + ATP = O-phospho-L-tyrosyl-[protein] + ADP + H(+)</text>
        <dbReference type="Rhea" id="RHEA:10596"/>
        <dbReference type="Rhea" id="RHEA-COMP:10136"/>
        <dbReference type="Rhea" id="RHEA-COMP:20101"/>
        <dbReference type="ChEBI" id="CHEBI:15378"/>
        <dbReference type="ChEBI" id="CHEBI:30616"/>
        <dbReference type="ChEBI" id="CHEBI:46858"/>
        <dbReference type="ChEBI" id="CHEBI:61978"/>
        <dbReference type="ChEBI" id="CHEBI:456216"/>
        <dbReference type="EC" id="2.7.10.2"/>
    </reaction>
</comment>
<dbReference type="InterPro" id="IPR003856">
    <property type="entry name" value="LPS_length_determ_N"/>
</dbReference>
<keyword evidence="9" id="KW-0547">Nucleotide-binding</keyword>
<dbReference type="CDD" id="cd05387">
    <property type="entry name" value="BY-kinase"/>
    <property type="match status" value="1"/>
</dbReference>
<comment type="subcellular location">
    <subcellularLocation>
        <location evidence="1">Cell inner membrane</location>
        <topology evidence="1">Multi-pass membrane protein</topology>
    </subcellularLocation>
</comment>
<keyword evidence="5" id="KW-1003">Cell membrane</keyword>
<keyword evidence="8 18" id="KW-0812">Transmembrane</keyword>
<evidence type="ECO:0000256" key="8">
    <source>
        <dbReference type="ARBA" id="ARBA00022692"/>
    </source>
</evidence>
<evidence type="ECO:0000313" key="23">
    <source>
        <dbReference type="Proteomes" id="UP000321129"/>
    </source>
</evidence>
<dbReference type="GO" id="GO:0005886">
    <property type="term" value="C:plasma membrane"/>
    <property type="evidence" value="ECO:0007669"/>
    <property type="project" value="UniProtKB-SubCell"/>
</dbReference>
<dbReference type="GO" id="GO:0005524">
    <property type="term" value="F:ATP binding"/>
    <property type="evidence" value="ECO:0007669"/>
    <property type="project" value="UniProtKB-KW"/>
</dbReference>
<dbReference type="PANTHER" id="PTHR32309:SF13">
    <property type="entry name" value="FERRIC ENTEROBACTIN TRANSPORT PROTEIN FEPE"/>
    <property type="match status" value="1"/>
</dbReference>
<keyword evidence="6" id="KW-0997">Cell inner membrane</keyword>
<dbReference type="OrthoDB" id="230260at2"/>
<evidence type="ECO:0000256" key="10">
    <source>
        <dbReference type="ARBA" id="ARBA00022777"/>
    </source>
</evidence>
<evidence type="ECO:0000256" key="2">
    <source>
        <dbReference type="ARBA" id="ARBA00007316"/>
    </source>
</evidence>
<keyword evidence="12 18" id="KW-1133">Transmembrane helix</keyword>
<dbReference type="Gene3D" id="3.40.50.300">
    <property type="entry name" value="P-loop containing nucleotide triphosphate hydrolases"/>
    <property type="match status" value="1"/>
</dbReference>
<evidence type="ECO:0000259" key="20">
    <source>
        <dbReference type="Pfam" id="PF13614"/>
    </source>
</evidence>
<evidence type="ECO:0000259" key="21">
    <source>
        <dbReference type="Pfam" id="PF13807"/>
    </source>
</evidence>
<evidence type="ECO:0000256" key="6">
    <source>
        <dbReference type="ARBA" id="ARBA00022519"/>
    </source>
</evidence>
<dbReference type="InterPro" id="IPR005702">
    <property type="entry name" value="Wzc-like_C"/>
</dbReference>
<keyword evidence="14" id="KW-0829">Tyrosine-protein kinase</keyword>
<evidence type="ECO:0000256" key="5">
    <source>
        <dbReference type="ARBA" id="ARBA00022475"/>
    </source>
</evidence>
<evidence type="ECO:0000313" key="22">
    <source>
        <dbReference type="EMBL" id="TXC74253.1"/>
    </source>
</evidence>
<dbReference type="InterPro" id="IPR027417">
    <property type="entry name" value="P-loop_NTPase"/>
</dbReference>
<evidence type="ECO:0000256" key="4">
    <source>
        <dbReference type="ARBA" id="ARBA00011903"/>
    </source>
</evidence>